<feature type="non-terminal residue" evidence="1">
    <location>
        <position position="1"/>
    </location>
</feature>
<dbReference type="EMBL" id="JABSTQ010005670">
    <property type="protein sequence ID" value="KAG0438805.1"/>
    <property type="molecule type" value="Genomic_DNA"/>
</dbReference>
<evidence type="ECO:0000313" key="2">
    <source>
        <dbReference type="Proteomes" id="UP000805193"/>
    </source>
</evidence>
<organism evidence="1 2">
    <name type="scientific">Ixodes persulcatus</name>
    <name type="common">Taiga tick</name>
    <dbReference type="NCBI Taxonomy" id="34615"/>
    <lineage>
        <taxon>Eukaryota</taxon>
        <taxon>Metazoa</taxon>
        <taxon>Ecdysozoa</taxon>
        <taxon>Arthropoda</taxon>
        <taxon>Chelicerata</taxon>
        <taxon>Arachnida</taxon>
        <taxon>Acari</taxon>
        <taxon>Parasitiformes</taxon>
        <taxon>Ixodida</taxon>
        <taxon>Ixodoidea</taxon>
        <taxon>Ixodidae</taxon>
        <taxon>Ixodinae</taxon>
        <taxon>Ixodes</taxon>
    </lineage>
</organism>
<gene>
    <name evidence="1" type="ORF">HPB47_016863</name>
</gene>
<comment type="caution">
    <text evidence="1">The sequence shown here is derived from an EMBL/GenBank/DDBJ whole genome shotgun (WGS) entry which is preliminary data.</text>
</comment>
<dbReference type="Proteomes" id="UP000805193">
    <property type="component" value="Unassembled WGS sequence"/>
</dbReference>
<proteinExistence type="predicted"/>
<name>A0AC60QTI5_IXOPE</name>
<accession>A0AC60QTI5</accession>
<feature type="non-terminal residue" evidence="1">
    <location>
        <position position="99"/>
    </location>
</feature>
<protein>
    <submittedName>
        <fullName evidence="1">Uncharacterized protein</fullName>
    </submittedName>
</protein>
<reference evidence="1 2" key="1">
    <citation type="journal article" date="2020" name="Cell">
        <title>Large-Scale Comparative Analyses of Tick Genomes Elucidate Their Genetic Diversity and Vector Capacities.</title>
        <authorList>
            <consortium name="Tick Genome and Microbiome Consortium (TIGMIC)"/>
            <person name="Jia N."/>
            <person name="Wang J."/>
            <person name="Shi W."/>
            <person name="Du L."/>
            <person name="Sun Y."/>
            <person name="Zhan W."/>
            <person name="Jiang J.F."/>
            <person name="Wang Q."/>
            <person name="Zhang B."/>
            <person name="Ji P."/>
            <person name="Bell-Sakyi L."/>
            <person name="Cui X.M."/>
            <person name="Yuan T.T."/>
            <person name="Jiang B.G."/>
            <person name="Yang W.F."/>
            <person name="Lam T.T."/>
            <person name="Chang Q.C."/>
            <person name="Ding S.J."/>
            <person name="Wang X.J."/>
            <person name="Zhu J.G."/>
            <person name="Ruan X.D."/>
            <person name="Zhao L."/>
            <person name="Wei J.T."/>
            <person name="Ye R.Z."/>
            <person name="Que T.C."/>
            <person name="Du C.H."/>
            <person name="Zhou Y.H."/>
            <person name="Cheng J.X."/>
            <person name="Dai P.F."/>
            <person name="Guo W.B."/>
            <person name="Han X.H."/>
            <person name="Huang E.J."/>
            <person name="Li L.F."/>
            <person name="Wei W."/>
            <person name="Gao Y.C."/>
            <person name="Liu J.Z."/>
            <person name="Shao H.Z."/>
            <person name="Wang X."/>
            <person name="Wang C.C."/>
            <person name="Yang T.C."/>
            <person name="Huo Q.B."/>
            <person name="Li W."/>
            <person name="Chen H.Y."/>
            <person name="Chen S.E."/>
            <person name="Zhou L.G."/>
            <person name="Ni X.B."/>
            <person name="Tian J.H."/>
            <person name="Sheng Y."/>
            <person name="Liu T."/>
            <person name="Pan Y.S."/>
            <person name="Xia L.Y."/>
            <person name="Li J."/>
            <person name="Zhao F."/>
            <person name="Cao W.C."/>
        </authorList>
    </citation>
    <scope>NUCLEOTIDE SEQUENCE [LARGE SCALE GENOMIC DNA]</scope>
    <source>
        <strain evidence="1">Iper-2018</strain>
    </source>
</reference>
<evidence type="ECO:0000313" key="1">
    <source>
        <dbReference type="EMBL" id="KAG0438805.1"/>
    </source>
</evidence>
<keyword evidence="2" id="KW-1185">Reference proteome</keyword>
<sequence>PDSLEGSLIHCAEIKFDIPAIGKIDAFLDSGSRLTILSHDVVKSSSLLPWTKPPIVVVGGGMVVPLGTLCTRISVGPISAIVEMMVLARNPLPLILGED</sequence>